<evidence type="ECO:0000256" key="2">
    <source>
        <dbReference type="ARBA" id="ARBA00010548"/>
    </source>
</evidence>
<dbReference type="STRING" id="1035707.SAMN05216552_104412"/>
<evidence type="ECO:0000256" key="1">
    <source>
        <dbReference type="ARBA" id="ARBA00004418"/>
    </source>
</evidence>
<keyword evidence="5" id="KW-0574">Periplasm</keyword>
<dbReference type="GO" id="GO:0042597">
    <property type="term" value="C:periplasmic space"/>
    <property type="evidence" value="ECO:0007669"/>
    <property type="project" value="UniProtKB-SubCell"/>
</dbReference>
<evidence type="ECO:0000256" key="9">
    <source>
        <dbReference type="SAM" id="SignalP"/>
    </source>
</evidence>
<keyword evidence="8" id="KW-1015">Disulfide bond</keyword>
<feature type="signal peptide" evidence="9">
    <location>
        <begin position="1"/>
        <end position="35"/>
    </location>
</feature>
<dbReference type="Pfam" id="PF06433">
    <property type="entry name" value="Me-amine-dh_H"/>
    <property type="match status" value="1"/>
</dbReference>
<evidence type="ECO:0000256" key="4">
    <source>
        <dbReference type="ARBA" id="ARBA00022729"/>
    </source>
</evidence>
<keyword evidence="4 9" id="KW-0732">Signal</keyword>
<evidence type="ECO:0000256" key="5">
    <source>
        <dbReference type="ARBA" id="ARBA00022764"/>
    </source>
</evidence>
<dbReference type="GO" id="GO:0030058">
    <property type="term" value="F:aliphatic amine dehydrogenase activity"/>
    <property type="evidence" value="ECO:0007669"/>
    <property type="project" value="InterPro"/>
</dbReference>
<accession>A0A1I7LZ48</accession>
<evidence type="ECO:0000313" key="10">
    <source>
        <dbReference type="EMBL" id="SFV14949.1"/>
    </source>
</evidence>
<dbReference type="InterPro" id="IPR015943">
    <property type="entry name" value="WD40/YVTN_repeat-like_dom_sf"/>
</dbReference>
<keyword evidence="3" id="KW-0813">Transport</keyword>
<dbReference type="SUPFAM" id="SSF50969">
    <property type="entry name" value="YVTN repeat-like/Quinoprotein amine dehydrogenase"/>
    <property type="match status" value="1"/>
</dbReference>
<comment type="subcellular location">
    <subcellularLocation>
        <location evidence="1">Periplasm</location>
    </subcellularLocation>
</comment>
<evidence type="ECO:0000256" key="6">
    <source>
        <dbReference type="ARBA" id="ARBA00022982"/>
    </source>
</evidence>
<dbReference type="Proteomes" id="UP000199391">
    <property type="component" value="Unassembled WGS sequence"/>
</dbReference>
<keyword evidence="7" id="KW-0560">Oxidoreductase</keyword>
<dbReference type="Gene3D" id="2.130.10.10">
    <property type="entry name" value="YVTN repeat-like/Quinoprotein amine dehydrogenase"/>
    <property type="match status" value="1"/>
</dbReference>
<name>A0A1I7LZ48_9BURK</name>
<evidence type="ECO:0000313" key="11">
    <source>
        <dbReference type="Proteomes" id="UP000199391"/>
    </source>
</evidence>
<sequence>MISIQRGSRWALSLRRGVAAGAAMCALGAAGQAMAADFEPERLKDGVALPADMPRVYVGDFSIGHLNDGRVHVLDGRDGKWAGIVDSGYSGQYTLSPDRKQLYVATTYMTRHTHGERHDMVEIYDADTLRMTGDVELPRKRAQAAYLKGLLRTSHDGNYLFVQNATPATSISVVDLRRKAMLAEVPSAGCWGIYPSSAEALRFSMLCGDGKLATVTLDESGKVAQRAVSTKFFDSGDDPVFVQSEELDGRYHFVTFTGTLHRADLRGPQAVIEQSVSFVPEADRKRGWRPGGYQPLALDAQRKRLMVGMHPKGAEGTHKYPAREIWTLDLASGKRVARHKAPDAIALAMGQSGPRYLYALNGATSQLVGYELPSMRKVFVTEAVGTASLHVEAP</sequence>
<dbReference type="EMBL" id="FPBO01000044">
    <property type="protein sequence ID" value="SFV14949.1"/>
    <property type="molecule type" value="Genomic_DNA"/>
</dbReference>
<dbReference type="InterPro" id="IPR009451">
    <property type="entry name" value="Metamine_DH_Hvc"/>
</dbReference>
<feature type="disulfide bond" evidence="8">
    <location>
        <begin position="190"/>
        <end position="207"/>
    </location>
</feature>
<keyword evidence="11" id="KW-1185">Reference proteome</keyword>
<dbReference type="OrthoDB" id="185182at2"/>
<evidence type="ECO:0000256" key="8">
    <source>
        <dbReference type="PIRSR" id="PIRSR609451-50"/>
    </source>
</evidence>
<dbReference type="InterPro" id="IPR011044">
    <property type="entry name" value="Quino_amine_DH_bsu"/>
</dbReference>
<protein>
    <submittedName>
        <fullName evidence="10">Methylamine dehydrogenase heavy chain</fullName>
    </submittedName>
</protein>
<gene>
    <name evidence="10" type="ORF">SAMN05216552_104412</name>
</gene>
<feature type="chain" id="PRO_5011705788" evidence="9">
    <location>
        <begin position="36"/>
        <end position="394"/>
    </location>
</feature>
<keyword evidence="6" id="KW-0249">Electron transport</keyword>
<dbReference type="AlphaFoldDB" id="A0A1I7LZ48"/>
<proteinExistence type="inferred from homology"/>
<evidence type="ECO:0000256" key="3">
    <source>
        <dbReference type="ARBA" id="ARBA00022448"/>
    </source>
</evidence>
<reference evidence="11" key="1">
    <citation type="submission" date="2016-10" db="EMBL/GenBank/DDBJ databases">
        <authorList>
            <person name="Varghese N."/>
            <person name="Submissions S."/>
        </authorList>
    </citation>
    <scope>NUCLEOTIDE SEQUENCE [LARGE SCALE GENOMIC DNA]</scope>
    <source>
        <strain evidence="11">CGMCC 1.11014</strain>
    </source>
</reference>
<dbReference type="RefSeq" id="WP_143133383.1">
    <property type="nucleotide sequence ID" value="NZ_FPBO01000044.1"/>
</dbReference>
<evidence type="ECO:0000256" key="7">
    <source>
        <dbReference type="ARBA" id="ARBA00023002"/>
    </source>
</evidence>
<comment type="similarity">
    <text evidence="2">Belongs to the aromatic amine dehydrogenase heavy chain family.</text>
</comment>
<organism evidence="10 11">
    <name type="scientific">Pseudoduganella namucuonensis</name>
    <dbReference type="NCBI Taxonomy" id="1035707"/>
    <lineage>
        <taxon>Bacteria</taxon>
        <taxon>Pseudomonadati</taxon>
        <taxon>Pseudomonadota</taxon>
        <taxon>Betaproteobacteria</taxon>
        <taxon>Burkholderiales</taxon>
        <taxon>Oxalobacteraceae</taxon>
        <taxon>Telluria group</taxon>
        <taxon>Pseudoduganella</taxon>
    </lineage>
</organism>